<dbReference type="InterPro" id="IPR003313">
    <property type="entry name" value="AraC-bd"/>
</dbReference>
<dbReference type="GO" id="GO:0003700">
    <property type="term" value="F:DNA-binding transcription factor activity"/>
    <property type="evidence" value="ECO:0007669"/>
    <property type="project" value="InterPro"/>
</dbReference>
<dbReference type="InterPro" id="IPR014710">
    <property type="entry name" value="RmlC-like_jellyroll"/>
</dbReference>
<dbReference type="InterPro" id="IPR037923">
    <property type="entry name" value="HTH-like"/>
</dbReference>
<dbReference type="Proteomes" id="UP000190286">
    <property type="component" value="Unassembled WGS sequence"/>
</dbReference>
<dbReference type="SUPFAM" id="SSF46689">
    <property type="entry name" value="Homeodomain-like"/>
    <property type="match status" value="2"/>
</dbReference>
<proteinExistence type="predicted"/>
<protein>
    <submittedName>
        <fullName evidence="6">AraC-type DNA-binding protein</fullName>
    </submittedName>
</protein>
<evidence type="ECO:0000313" key="7">
    <source>
        <dbReference type="Proteomes" id="UP000190286"/>
    </source>
</evidence>
<sequence>MKFLASHESSTRGTFDFPIELYYVDKMHPRYEMPFHWHMEFELMLVLSGEFFLMTDGRSYLLHKGDAAIISAGAVHGGTPSDCVYECVVFDMNRFLGSGSVCQAKYNALFERGAQIEPYQPAGSVTCQLIDRLFEAMEKEPEGYEFVTIGLMWQLFGQILLQHSYTVSTSENKRNDRSTAQMKAALERIRKNYASRITLEDLASTAEMTPEHFCRVFHSITGRSPIDYLNYYRVECAAELLCSTEDPITEIAYSCGFSDSSYFNRMFRRYKAEAPGKYRKLHSI</sequence>
<dbReference type="Pfam" id="PF12833">
    <property type="entry name" value="HTH_18"/>
    <property type="match status" value="1"/>
</dbReference>
<dbReference type="RefSeq" id="WP_159447033.1">
    <property type="nucleotide sequence ID" value="NZ_CAJKTF010000034.1"/>
</dbReference>
<dbReference type="InterPro" id="IPR009057">
    <property type="entry name" value="Homeodomain-like_sf"/>
</dbReference>
<evidence type="ECO:0000256" key="2">
    <source>
        <dbReference type="ARBA" id="ARBA00023125"/>
    </source>
</evidence>
<dbReference type="EMBL" id="FUYF01000017">
    <property type="protein sequence ID" value="SKA92895.1"/>
    <property type="molecule type" value="Genomic_DNA"/>
</dbReference>
<dbReference type="InterPro" id="IPR020449">
    <property type="entry name" value="Tscrpt_reg_AraC-type_HTH"/>
</dbReference>
<dbReference type="PRINTS" id="PR00032">
    <property type="entry name" value="HTHARAC"/>
</dbReference>
<keyword evidence="2 6" id="KW-0238">DNA-binding</keyword>
<feature type="domain" description="HTH araC/xylS-type" evidence="5">
    <location>
        <begin position="183"/>
        <end position="281"/>
    </location>
</feature>
<evidence type="ECO:0000256" key="1">
    <source>
        <dbReference type="ARBA" id="ARBA00023015"/>
    </source>
</evidence>
<gene>
    <name evidence="6" type="ORF">SAMN02745178_02311</name>
</gene>
<evidence type="ECO:0000259" key="5">
    <source>
        <dbReference type="PROSITE" id="PS01124"/>
    </source>
</evidence>
<dbReference type="PROSITE" id="PS00041">
    <property type="entry name" value="HTH_ARAC_FAMILY_1"/>
    <property type="match status" value="1"/>
</dbReference>
<dbReference type="Gene3D" id="1.10.10.60">
    <property type="entry name" value="Homeodomain-like"/>
    <property type="match status" value="2"/>
</dbReference>
<dbReference type="PROSITE" id="PS01124">
    <property type="entry name" value="HTH_ARAC_FAMILY_2"/>
    <property type="match status" value="1"/>
</dbReference>
<dbReference type="GeneID" id="93338754"/>
<dbReference type="Pfam" id="PF02311">
    <property type="entry name" value="AraC_binding"/>
    <property type="match status" value="1"/>
</dbReference>
<dbReference type="InterPro" id="IPR050204">
    <property type="entry name" value="AraC_XylS_family_regulators"/>
</dbReference>
<keyword evidence="1" id="KW-0805">Transcription regulation</keyword>
<reference evidence="6 7" key="1">
    <citation type="submission" date="2017-02" db="EMBL/GenBank/DDBJ databases">
        <authorList>
            <person name="Peterson S.W."/>
        </authorList>
    </citation>
    <scope>NUCLEOTIDE SEQUENCE [LARGE SCALE GENOMIC DNA]</scope>
    <source>
        <strain evidence="6 7">ATCC 27749</strain>
    </source>
</reference>
<dbReference type="AlphaFoldDB" id="A0A1T4XV05"/>
<dbReference type="CDD" id="cd02208">
    <property type="entry name" value="cupin_RmlC-like"/>
    <property type="match status" value="1"/>
</dbReference>
<accession>A0A1T4XV05</accession>
<dbReference type="SMART" id="SM00342">
    <property type="entry name" value="HTH_ARAC"/>
    <property type="match status" value="1"/>
</dbReference>
<dbReference type="OrthoDB" id="113759at2"/>
<evidence type="ECO:0000256" key="3">
    <source>
        <dbReference type="ARBA" id="ARBA00023159"/>
    </source>
</evidence>
<dbReference type="SUPFAM" id="SSF51215">
    <property type="entry name" value="Regulatory protein AraC"/>
    <property type="match status" value="1"/>
</dbReference>
<dbReference type="Gene3D" id="2.60.120.10">
    <property type="entry name" value="Jelly Rolls"/>
    <property type="match status" value="1"/>
</dbReference>
<keyword evidence="4" id="KW-0804">Transcription</keyword>
<evidence type="ECO:0000313" key="6">
    <source>
        <dbReference type="EMBL" id="SKA92895.1"/>
    </source>
</evidence>
<keyword evidence="3" id="KW-0010">Activator</keyword>
<keyword evidence="7" id="KW-1185">Reference proteome</keyword>
<dbReference type="GO" id="GO:0043565">
    <property type="term" value="F:sequence-specific DNA binding"/>
    <property type="evidence" value="ECO:0007669"/>
    <property type="project" value="InterPro"/>
</dbReference>
<name>A0A1T4XV05_9FIRM</name>
<dbReference type="InterPro" id="IPR018062">
    <property type="entry name" value="HTH_AraC-typ_CS"/>
</dbReference>
<evidence type="ECO:0000256" key="4">
    <source>
        <dbReference type="ARBA" id="ARBA00023163"/>
    </source>
</evidence>
<dbReference type="InterPro" id="IPR018060">
    <property type="entry name" value="HTH_AraC"/>
</dbReference>
<dbReference type="STRING" id="745368.SAMN02745178_02311"/>
<dbReference type="PANTHER" id="PTHR46796">
    <property type="entry name" value="HTH-TYPE TRANSCRIPTIONAL ACTIVATOR RHAS-RELATED"/>
    <property type="match status" value="1"/>
</dbReference>
<organism evidence="6 7">
    <name type="scientific">Gemmiger formicilis</name>
    <dbReference type="NCBI Taxonomy" id="745368"/>
    <lineage>
        <taxon>Bacteria</taxon>
        <taxon>Bacillati</taxon>
        <taxon>Bacillota</taxon>
        <taxon>Clostridia</taxon>
        <taxon>Eubacteriales</taxon>
        <taxon>Gemmiger</taxon>
    </lineage>
</organism>